<sequence>MNPYLMSLPTVTAALIVLFFSLRALCEARIADAAHKAEHEKKMAEFARQRAEREAAGWKLPVVLRVTLDLADPNSEVDILRTTLEAGQLVTRMSESETASGGRGLFLTEAKIEPGSVRLTLSPVEYIGSAERVRRIAEEWNAHGGPLPPGVTSAHADVTAA</sequence>
<dbReference type="EMBL" id="CP053452">
    <property type="protein sequence ID" value="QJW96544.1"/>
    <property type="molecule type" value="Genomic_DNA"/>
</dbReference>
<keyword evidence="2" id="KW-1185">Reference proteome</keyword>
<accession>A0A6M5YSY0</accession>
<dbReference type="KEGG" id="ftj:FTUN_4101"/>
<evidence type="ECO:0000313" key="2">
    <source>
        <dbReference type="Proteomes" id="UP000503447"/>
    </source>
</evidence>
<name>A0A6M5YSY0_9BACT</name>
<dbReference type="Proteomes" id="UP000503447">
    <property type="component" value="Chromosome"/>
</dbReference>
<dbReference type="AlphaFoldDB" id="A0A6M5YSY0"/>
<evidence type="ECO:0000313" key="1">
    <source>
        <dbReference type="EMBL" id="QJW96544.1"/>
    </source>
</evidence>
<protein>
    <submittedName>
        <fullName evidence="1">Uncharacterized protein</fullName>
    </submittedName>
</protein>
<reference evidence="2" key="1">
    <citation type="submission" date="2020-05" db="EMBL/GenBank/DDBJ databases">
        <title>Frigoriglobus tundricola gen. nov., sp. nov., a psychrotolerant cellulolytic planctomycete of the family Gemmataceae with two divergent copies of 16S rRNA gene.</title>
        <authorList>
            <person name="Kulichevskaya I.S."/>
            <person name="Ivanova A.A."/>
            <person name="Naumoff D.G."/>
            <person name="Beletsky A.V."/>
            <person name="Rijpstra W.I.C."/>
            <person name="Sinninghe Damste J.S."/>
            <person name="Mardanov A.V."/>
            <person name="Ravin N.V."/>
            <person name="Dedysh S.N."/>
        </authorList>
    </citation>
    <scope>NUCLEOTIDE SEQUENCE [LARGE SCALE GENOMIC DNA]</scope>
    <source>
        <strain evidence="2">PL17</strain>
    </source>
</reference>
<organism evidence="1 2">
    <name type="scientific">Frigoriglobus tundricola</name>
    <dbReference type="NCBI Taxonomy" id="2774151"/>
    <lineage>
        <taxon>Bacteria</taxon>
        <taxon>Pseudomonadati</taxon>
        <taxon>Planctomycetota</taxon>
        <taxon>Planctomycetia</taxon>
        <taxon>Gemmatales</taxon>
        <taxon>Gemmataceae</taxon>
        <taxon>Frigoriglobus</taxon>
    </lineage>
</organism>
<proteinExistence type="predicted"/>
<gene>
    <name evidence="1" type="ORF">FTUN_4101</name>
</gene>
<dbReference type="RefSeq" id="WP_171472102.1">
    <property type="nucleotide sequence ID" value="NZ_CP053452.2"/>
</dbReference>